<evidence type="ECO:0000256" key="1">
    <source>
        <dbReference type="ARBA" id="ARBA00023015"/>
    </source>
</evidence>
<proteinExistence type="inferred from homology"/>
<accession>A0A3L6DZ54</accession>
<dbReference type="EMBL" id="NCVQ01000002">
    <property type="protein sequence ID" value="PWZ45705.1"/>
    <property type="molecule type" value="Genomic_DNA"/>
</dbReference>
<evidence type="ECO:0000313" key="6">
    <source>
        <dbReference type="EMBL" id="PWZ45705.1"/>
    </source>
</evidence>
<evidence type="ECO:0000313" key="7">
    <source>
        <dbReference type="Proteomes" id="UP000251960"/>
    </source>
</evidence>
<feature type="compositionally biased region" description="Pro residues" evidence="4">
    <location>
        <begin position="237"/>
        <end position="248"/>
    </location>
</feature>
<dbReference type="PROSITE" id="PS50985">
    <property type="entry name" value="GRAS"/>
    <property type="match status" value="1"/>
</dbReference>
<gene>
    <name evidence="5" type="primary">SCL6_9</name>
    <name evidence="6" type="synonym">SCL6_4</name>
    <name evidence="6" type="ORF">Zm00014a_003671</name>
    <name evidence="5" type="ORF">Zm00014a_027924</name>
</gene>
<feature type="compositionally biased region" description="Low complexity" evidence="4">
    <location>
        <begin position="45"/>
        <end position="69"/>
    </location>
</feature>
<feature type="short sequence motif" description="VHIID" evidence="3">
    <location>
        <begin position="397"/>
        <end position="401"/>
    </location>
</feature>
<dbReference type="AlphaFoldDB" id="A0A3L6GET0"/>
<feature type="compositionally biased region" description="Low complexity" evidence="4">
    <location>
        <begin position="198"/>
        <end position="236"/>
    </location>
</feature>
<protein>
    <submittedName>
        <fullName evidence="5">Scarecrow-like protein 6</fullName>
    </submittedName>
</protein>
<organism evidence="5">
    <name type="scientific">Zea mays</name>
    <name type="common">Maize</name>
    <dbReference type="NCBI Taxonomy" id="4577"/>
    <lineage>
        <taxon>Eukaryota</taxon>
        <taxon>Viridiplantae</taxon>
        <taxon>Streptophyta</taxon>
        <taxon>Embryophyta</taxon>
        <taxon>Tracheophyta</taxon>
        <taxon>Spermatophyta</taxon>
        <taxon>Magnoliopsida</taxon>
        <taxon>Liliopsida</taxon>
        <taxon>Poales</taxon>
        <taxon>Poaceae</taxon>
        <taxon>PACMAD clade</taxon>
        <taxon>Panicoideae</taxon>
        <taxon>Andropogonodae</taxon>
        <taxon>Andropogoneae</taxon>
        <taxon>Tripsacinae</taxon>
        <taxon>Zea</taxon>
    </lineage>
</organism>
<evidence type="ECO:0000313" key="5">
    <source>
        <dbReference type="EMBL" id="PWZ13956.1"/>
    </source>
</evidence>
<keyword evidence="2" id="KW-0804">Transcription</keyword>
<evidence type="ECO:0000256" key="4">
    <source>
        <dbReference type="SAM" id="MobiDB-lite"/>
    </source>
</evidence>
<dbReference type="ExpressionAtlas" id="A0A3L6GET0">
    <property type="expression patterns" value="baseline and differential"/>
</dbReference>
<evidence type="ECO:0000256" key="2">
    <source>
        <dbReference type="ARBA" id="ARBA00023163"/>
    </source>
</evidence>
<comment type="similarity">
    <text evidence="3">Belongs to the GRAS family.</text>
</comment>
<dbReference type="Pfam" id="PF03514">
    <property type="entry name" value="GRAS"/>
    <property type="match status" value="1"/>
</dbReference>
<sequence>MRAAPFSADGKGAGTIEALLWPNGKGGGGGDLLLEPTSVLDCRRSPSPRYSSSTLSSSLGGAAGDSSSGVAAVSENSAAAAAEATKWAAPGEHRGGGEGGGGGGSRKEWSGGELPPIPGTLDIGFGAEEGWDAMLGDAAAVVGQDQTFLNWIMTAPGDMEPPALALLGNAAGFEFPASDPIGFSLQHHPTGGGTSVGALASDLSSPSARSLTSSSGSSTPATSPAPAEAPPLYARKPVPPPKPTPGRRPPQGLRFPPLHTTAPFQLQPSLQPPRGSMKTTPAAQQHQQLLDELAAAAKAAEVGNSIGGREILARLNQQLPPIGKPFLRSASYLKEALLLALTDGHQGSTHLSSPLDVALKLGAYKSFSDLSPVLQFANFTATQALLDEIASTTSSCIHIIDFDLGVGGQWASFAGVCTPPWNWERPPANVEAHSLRLKCFPPSP</sequence>
<dbReference type="InterPro" id="IPR005202">
    <property type="entry name" value="TF_GRAS"/>
</dbReference>
<keyword evidence="1" id="KW-0805">Transcription regulation</keyword>
<name>A0A3L6GET0_MAIZE</name>
<comment type="caution">
    <text evidence="3">Lacks conserved residue(s) required for the propagation of feature annotation.</text>
</comment>
<dbReference type="Proteomes" id="UP000251960">
    <property type="component" value="Chromosome 7"/>
</dbReference>
<dbReference type="Proteomes" id="UP000251960">
    <property type="component" value="Chromosome 10"/>
</dbReference>
<feature type="region of interest" description="Disordered" evidence="4">
    <location>
        <begin position="43"/>
        <end position="69"/>
    </location>
</feature>
<accession>A0A3L6GET0</accession>
<evidence type="ECO:0000256" key="3">
    <source>
        <dbReference type="PROSITE-ProRule" id="PRU01191"/>
    </source>
</evidence>
<dbReference type="PANTHER" id="PTHR31636">
    <property type="entry name" value="OSJNBA0084A10.13 PROTEIN-RELATED"/>
    <property type="match status" value="1"/>
</dbReference>
<reference evidence="5 7" key="1">
    <citation type="journal article" date="2018" name="Nat. Genet.">
        <title>Extensive intraspecific gene order and gene structural variations between Mo17 and other maize genomes.</title>
        <authorList>
            <person name="Sun S."/>
            <person name="Zhou Y."/>
            <person name="Chen J."/>
            <person name="Shi J."/>
            <person name="Zhao H."/>
            <person name="Zhao H."/>
            <person name="Song W."/>
            <person name="Zhang M."/>
            <person name="Cui Y."/>
            <person name="Dong X."/>
            <person name="Liu H."/>
            <person name="Ma X."/>
            <person name="Jiao Y."/>
            <person name="Wang B."/>
            <person name="Wei X."/>
            <person name="Stein J.C."/>
            <person name="Glaubitz J.C."/>
            <person name="Lu F."/>
            <person name="Yu G."/>
            <person name="Liang C."/>
            <person name="Fengler K."/>
            <person name="Li B."/>
            <person name="Rafalski A."/>
            <person name="Schnable P.S."/>
            <person name="Ware D.H."/>
            <person name="Buckler E.S."/>
            <person name="Lai J."/>
        </authorList>
    </citation>
    <scope>NUCLEOTIDE SEQUENCE [LARGE SCALE GENOMIC DNA]</scope>
    <source>
        <strain evidence="7">cv. Missouri 17</strain>
        <tissue evidence="5">Seedling</tissue>
    </source>
</reference>
<feature type="region of interest" description="Disordered" evidence="4">
    <location>
        <begin position="184"/>
        <end position="286"/>
    </location>
</feature>
<comment type="caution">
    <text evidence="5">The sequence shown here is derived from an EMBL/GenBank/DDBJ whole genome shotgun (WGS) entry which is preliminary data.</text>
</comment>
<feature type="region of interest" description="Disordered" evidence="4">
    <location>
        <begin position="83"/>
        <end position="120"/>
    </location>
</feature>
<dbReference type="EMBL" id="NCVQ01000008">
    <property type="protein sequence ID" value="PWZ13956.1"/>
    <property type="molecule type" value="Genomic_DNA"/>
</dbReference>